<reference evidence="1 2" key="1">
    <citation type="journal article" date="2014" name="Mol. Biol. Evol.">
        <title>Massive expansion of Ubiquitination-related gene families within the Chlamydiae.</title>
        <authorList>
            <person name="Domman D."/>
            <person name="Collingro A."/>
            <person name="Lagkouvardos I."/>
            <person name="Gehre L."/>
            <person name="Weinmaier T."/>
            <person name="Rattei T."/>
            <person name="Subtil A."/>
            <person name="Horn M."/>
        </authorList>
    </citation>
    <scope>NUCLEOTIDE SEQUENCE [LARGE SCALE GENOMIC DNA]</scope>
    <source>
        <strain evidence="1 2">EI2</strain>
    </source>
</reference>
<protein>
    <submittedName>
        <fullName evidence="1">Uncharacterized protein</fullName>
    </submittedName>
</protein>
<evidence type="ECO:0000313" key="1">
    <source>
        <dbReference type="EMBL" id="KIC73680.1"/>
    </source>
</evidence>
<accession>A0A0C1JR80</accession>
<proteinExistence type="predicted"/>
<comment type="caution">
    <text evidence="1">The sequence shown here is derived from an EMBL/GenBank/DDBJ whole genome shotgun (WGS) entry which is preliminary data.</text>
</comment>
<dbReference type="AlphaFoldDB" id="A0A0C1JR80"/>
<sequence length="128" mass="14907">MNNINSCDSSTIVEPCYTCKRFEFDDPKDYQKQLIRTIIRVLVPIDRIGKWSWYLVKIYSIARPIFKILFQIFEFINRCACLLAKGLISIKTKLVGIDLHIHLFTVVNVQQPCCSHIAHRYTENALSV</sequence>
<dbReference type="EMBL" id="JSAN01000022">
    <property type="protein sequence ID" value="KIC73680.1"/>
    <property type="molecule type" value="Genomic_DNA"/>
</dbReference>
<gene>
    <name evidence="1" type="ORF">DB44_AX00020</name>
</gene>
<organism evidence="1 2">
    <name type="scientific">Candidatus Protochlamydia amoebophila</name>
    <dbReference type="NCBI Taxonomy" id="362787"/>
    <lineage>
        <taxon>Bacteria</taxon>
        <taxon>Pseudomonadati</taxon>
        <taxon>Chlamydiota</taxon>
        <taxon>Chlamydiia</taxon>
        <taxon>Parachlamydiales</taxon>
        <taxon>Parachlamydiaceae</taxon>
        <taxon>Candidatus Protochlamydia</taxon>
    </lineage>
</organism>
<evidence type="ECO:0000313" key="2">
    <source>
        <dbReference type="Proteomes" id="UP000031465"/>
    </source>
</evidence>
<dbReference type="RefSeq" id="WP_011174846.1">
    <property type="nucleotide sequence ID" value="NZ_JSAN01000022.1"/>
</dbReference>
<name>A0A0C1JR80_9BACT</name>
<dbReference type="Proteomes" id="UP000031465">
    <property type="component" value="Unassembled WGS sequence"/>
</dbReference>